<dbReference type="PRINTS" id="PR00123">
    <property type="entry name" value="ATPASEA"/>
</dbReference>
<feature type="transmembrane region" description="Helical" evidence="12">
    <location>
        <begin position="35"/>
        <end position="55"/>
    </location>
</feature>
<sequence>MLAAYFDQFNVVNLITIWTATFSGGYLTFSFTNSALMMVFIVLLFWGGLKVNYVIPNRWQSILELINTIIQSMIKENLGAQGKHYFSFVFCLFIFIGLLNILGLFPYVFTPTTHIIITFGLSFSIVLGVTILGILRFKIDFMSMFMPGGVLLMLAPFLVIIETISYVTRAISLGLRLAANISAGHLLFAIFSGFVFDMLTNGLIILSLFPVLVMIFITILEMAVAVIQAYVFCLLTTIYLGDTVALH</sequence>
<gene>
    <name evidence="13" type="primary">atp6</name>
</gene>
<keyword evidence="8" id="KW-0406">Ion transport</keyword>
<dbReference type="PANTHER" id="PTHR11410">
    <property type="entry name" value="ATP SYNTHASE SUBUNIT A"/>
    <property type="match status" value="1"/>
</dbReference>
<dbReference type="Pfam" id="PF00119">
    <property type="entry name" value="ATP-synt_A"/>
    <property type="match status" value="1"/>
</dbReference>
<dbReference type="InterPro" id="IPR045083">
    <property type="entry name" value="ATP_synth_F0_asu_bact/mt"/>
</dbReference>
<geneLocation type="mitochondrion" evidence="13"/>
<dbReference type="GO" id="GO:0016787">
    <property type="term" value="F:hydrolase activity"/>
    <property type="evidence" value="ECO:0007669"/>
    <property type="project" value="UniProtKB-KW"/>
</dbReference>
<keyword evidence="4" id="KW-0138">CF(0)</keyword>
<reference evidence="13" key="3">
    <citation type="journal article" date="2008" name="PLoS ONE">
        <title>Seventeen new complete mtDNA sequences reveal extensive mitochondrial genome evolution within the Demospongiae.</title>
        <authorList>
            <person name="Wang X."/>
            <person name="Lavrov D.V."/>
        </authorList>
    </citation>
    <scope>NUCLEOTIDE SEQUENCE</scope>
</reference>
<keyword evidence="6" id="KW-0375">Hydrogen ion transport</keyword>
<reference evidence="13" key="2">
    <citation type="journal article" date="2008" name="Mol. Phylogenet. Evol.">
        <title>Reconstructing ordinal relationships in the Demospongiae using mitochondrial genomic data.</title>
        <authorList>
            <person name="Lavrov D.V."/>
            <person name="Wang X."/>
            <person name="Kelly M."/>
        </authorList>
    </citation>
    <scope>NUCLEOTIDE SEQUENCE</scope>
</reference>
<dbReference type="GO" id="GO:0005743">
    <property type="term" value="C:mitochondrial inner membrane"/>
    <property type="evidence" value="ECO:0007669"/>
    <property type="project" value="UniProtKB-SubCell"/>
</dbReference>
<dbReference type="EMBL" id="EU237487">
    <property type="protein sequence ID" value="ABW83964.1"/>
    <property type="molecule type" value="Genomic_DNA"/>
</dbReference>
<protein>
    <recommendedName>
        <fullName evidence="11">ATP synthase subunit a</fullName>
    </recommendedName>
</protein>
<evidence type="ECO:0000256" key="5">
    <source>
        <dbReference type="ARBA" id="ARBA00022692"/>
    </source>
</evidence>
<evidence type="ECO:0000256" key="11">
    <source>
        <dbReference type="RuleBase" id="RU004450"/>
    </source>
</evidence>
<accession>B0F963</accession>
<dbReference type="CDD" id="cd00310">
    <property type="entry name" value="ATP-synt_Fo_a_6"/>
    <property type="match status" value="1"/>
</dbReference>
<keyword evidence="9 12" id="KW-0472">Membrane</keyword>
<reference evidence="13" key="1">
    <citation type="journal article" date="2008" name="Gene">
        <title>The mitochondrial genome of Hydra oligactis (Cnidaria, Hydrozoa) sheds new light on animal mtDNA evolution and cnidarian phylogeny.</title>
        <authorList>
            <person name="Kayal E."/>
            <person name="Lavrov D.V."/>
        </authorList>
    </citation>
    <scope>NUCLEOTIDE SEQUENCE</scope>
</reference>
<evidence type="ECO:0000256" key="7">
    <source>
        <dbReference type="ARBA" id="ARBA00022989"/>
    </source>
</evidence>
<dbReference type="Gene3D" id="1.20.120.220">
    <property type="entry name" value="ATP synthase, F0 complex, subunit A"/>
    <property type="match status" value="1"/>
</dbReference>
<feature type="transmembrane region" description="Helical" evidence="12">
    <location>
        <begin position="226"/>
        <end position="246"/>
    </location>
</feature>
<keyword evidence="10" id="KW-0066">ATP synthesis</keyword>
<dbReference type="SUPFAM" id="SSF81336">
    <property type="entry name" value="F1F0 ATP synthase subunit A"/>
    <property type="match status" value="1"/>
</dbReference>
<dbReference type="InterPro" id="IPR023011">
    <property type="entry name" value="ATP_synth_F0_asu_AS"/>
</dbReference>
<dbReference type="GO" id="GO:0046933">
    <property type="term" value="F:proton-transporting ATP synthase activity, rotational mechanism"/>
    <property type="evidence" value="ECO:0007669"/>
    <property type="project" value="TreeGrafter"/>
</dbReference>
<evidence type="ECO:0000256" key="2">
    <source>
        <dbReference type="ARBA" id="ARBA00006810"/>
    </source>
</evidence>
<dbReference type="InterPro" id="IPR035908">
    <property type="entry name" value="F0_ATP_A_sf"/>
</dbReference>
<evidence type="ECO:0000256" key="12">
    <source>
        <dbReference type="SAM" id="Phobius"/>
    </source>
</evidence>
<feature type="transmembrane region" description="Helical" evidence="12">
    <location>
        <begin position="149"/>
        <end position="171"/>
    </location>
</feature>
<feature type="transmembrane region" description="Helical" evidence="12">
    <location>
        <begin position="115"/>
        <end position="137"/>
    </location>
</feature>
<dbReference type="GO" id="GO:0045259">
    <property type="term" value="C:proton-transporting ATP synthase complex"/>
    <property type="evidence" value="ECO:0007669"/>
    <property type="project" value="UniProtKB-KW"/>
</dbReference>
<evidence type="ECO:0000256" key="9">
    <source>
        <dbReference type="ARBA" id="ARBA00023136"/>
    </source>
</evidence>
<evidence type="ECO:0000313" key="13">
    <source>
        <dbReference type="EMBL" id="ABW83964.1"/>
    </source>
</evidence>
<feature type="transmembrane region" description="Helical" evidence="12">
    <location>
        <begin position="85"/>
        <end position="109"/>
    </location>
</feature>
<evidence type="ECO:0000256" key="6">
    <source>
        <dbReference type="ARBA" id="ARBA00022781"/>
    </source>
</evidence>
<name>B0F963_9METZ</name>
<feature type="transmembrane region" description="Helical" evidence="12">
    <location>
        <begin position="203"/>
        <end position="220"/>
    </location>
</feature>
<evidence type="ECO:0000256" key="3">
    <source>
        <dbReference type="ARBA" id="ARBA00022448"/>
    </source>
</evidence>
<keyword evidence="5 12" id="KW-0812">Transmembrane</keyword>
<dbReference type="PROSITE" id="PS00449">
    <property type="entry name" value="ATPASE_A"/>
    <property type="match status" value="1"/>
</dbReference>
<evidence type="ECO:0000256" key="10">
    <source>
        <dbReference type="ARBA" id="ARBA00023310"/>
    </source>
</evidence>
<dbReference type="NCBIfam" id="TIGR01131">
    <property type="entry name" value="ATP_synt_6_or_A"/>
    <property type="match status" value="1"/>
</dbReference>
<keyword evidence="13" id="KW-0496">Mitochondrion</keyword>
<dbReference type="InterPro" id="IPR000568">
    <property type="entry name" value="ATP_synth_F0_asu"/>
</dbReference>
<evidence type="ECO:0000256" key="4">
    <source>
        <dbReference type="ARBA" id="ARBA00022547"/>
    </source>
</evidence>
<dbReference type="HAMAP" id="MF_01393">
    <property type="entry name" value="ATP_synth_a_bact"/>
    <property type="match status" value="1"/>
</dbReference>
<comment type="similarity">
    <text evidence="2">Belongs to the ATPase A chain family.</text>
</comment>
<dbReference type="PANTHER" id="PTHR11410:SF0">
    <property type="entry name" value="ATP SYNTHASE SUBUNIT A"/>
    <property type="match status" value="1"/>
</dbReference>
<keyword evidence="7 12" id="KW-1133">Transmembrane helix</keyword>
<dbReference type="AlphaFoldDB" id="B0F963"/>
<feature type="transmembrane region" description="Helical" evidence="12">
    <location>
        <begin position="177"/>
        <end position="196"/>
    </location>
</feature>
<keyword evidence="3" id="KW-0813">Transport</keyword>
<evidence type="ECO:0000256" key="1">
    <source>
        <dbReference type="ARBA" id="ARBA00004141"/>
    </source>
</evidence>
<keyword evidence="13" id="KW-0378">Hydrolase</keyword>
<proteinExistence type="inferred from homology"/>
<organism evidence="13">
    <name type="scientific">Plakortis angulospiculatus</name>
    <dbReference type="NCBI Taxonomy" id="295227"/>
    <lineage>
        <taxon>Eukaryota</taxon>
        <taxon>Metazoa</taxon>
        <taxon>Porifera</taxon>
        <taxon>Homoscleromorpha</taxon>
        <taxon>Homosclerophorida</taxon>
        <taxon>Plakinidae</taxon>
        <taxon>Plakortis</taxon>
    </lineage>
</organism>
<comment type="subcellular location">
    <subcellularLocation>
        <location evidence="1">Membrane</location>
        <topology evidence="1">Multi-pass membrane protein</topology>
    </subcellularLocation>
    <subcellularLocation>
        <location evidence="11">Mitochondrion inner membrane</location>
        <topology evidence="11">Multi-pass membrane protein</topology>
    </subcellularLocation>
</comment>
<evidence type="ECO:0000256" key="8">
    <source>
        <dbReference type="ARBA" id="ARBA00023065"/>
    </source>
</evidence>